<protein>
    <submittedName>
        <fullName evidence="6">Uncharacterized protein</fullName>
    </submittedName>
</protein>
<dbReference type="EMBL" id="VXIS01000052">
    <property type="protein sequence ID" value="KAA8909974.1"/>
    <property type="molecule type" value="Genomic_DNA"/>
</dbReference>
<evidence type="ECO:0000313" key="6">
    <source>
        <dbReference type="EMBL" id="KAA8909974.1"/>
    </source>
</evidence>
<dbReference type="PANTHER" id="PTHR43105">
    <property type="entry name" value="RESPIRATORY NITRATE REDUCTASE"/>
    <property type="match status" value="1"/>
</dbReference>
<reference evidence="6 7" key="1">
    <citation type="submission" date="2019-09" db="EMBL/GenBank/DDBJ databases">
        <title>Draft genome of the ectomycorrhizal ascomycete Sphaerosporella brunnea.</title>
        <authorList>
            <consortium name="DOE Joint Genome Institute"/>
            <person name="Benucci G.M."/>
            <person name="Marozzi G."/>
            <person name="Antonielli L."/>
            <person name="Sanchez S."/>
            <person name="Marco P."/>
            <person name="Wang X."/>
            <person name="Falini L.B."/>
            <person name="Barry K."/>
            <person name="Haridas S."/>
            <person name="Lipzen A."/>
            <person name="Labutti K."/>
            <person name="Grigoriev I.V."/>
            <person name="Murat C."/>
            <person name="Martin F."/>
            <person name="Albertini E."/>
            <person name="Donnini D."/>
            <person name="Bonito G."/>
        </authorList>
    </citation>
    <scope>NUCLEOTIDE SEQUENCE [LARGE SCALE GENOMIC DNA]</scope>
    <source>
        <strain evidence="6 7">Sb_GMNB300</strain>
    </source>
</reference>
<dbReference type="Pfam" id="PF00384">
    <property type="entry name" value="Molybdopterin"/>
    <property type="match status" value="2"/>
</dbReference>
<dbReference type="GO" id="GO:0016020">
    <property type="term" value="C:membrane"/>
    <property type="evidence" value="ECO:0007669"/>
    <property type="project" value="TreeGrafter"/>
</dbReference>
<evidence type="ECO:0000256" key="1">
    <source>
        <dbReference type="ARBA" id="ARBA00001966"/>
    </source>
</evidence>
<evidence type="ECO:0000256" key="3">
    <source>
        <dbReference type="SAM" id="MobiDB-lite"/>
    </source>
</evidence>
<feature type="region of interest" description="Disordered" evidence="3">
    <location>
        <begin position="75"/>
        <end position="109"/>
    </location>
</feature>
<comment type="cofactor">
    <cofactor evidence="2">
        <name>[2Fe-2S] cluster</name>
        <dbReference type="ChEBI" id="CHEBI:190135"/>
    </cofactor>
</comment>
<feature type="region of interest" description="Disordered" evidence="3">
    <location>
        <begin position="398"/>
        <end position="450"/>
    </location>
</feature>
<dbReference type="InterPro" id="IPR008011">
    <property type="entry name" value="Complex1_LYR_dom"/>
</dbReference>
<dbReference type="SUPFAM" id="SSF53706">
    <property type="entry name" value="Formate dehydrogenase/DMSO reductase, domains 1-3"/>
    <property type="match status" value="1"/>
</dbReference>
<evidence type="ECO:0000259" key="4">
    <source>
        <dbReference type="Pfam" id="PF00384"/>
    </source>
</evidence>
<dbReference type="GO" id="GO:0016491">
    <property type="term" value="F:oxidoreductase activity"/>
    <property type="evidence" value="ECO:0007669"/>
    <property type="project" value="InterPro"/>
</dbReference>
<dbReference type="Proteomes" id="UP000326924">
    <property type="component" value="Unassembled WGS sequence"/>
</dbReference>
<accession>A0A5J5F1F3</accession>
<dbReference type="AlphaFoldDB" id="A0A5J5F1F3"/>
<sequence length="450" mass="48843">MSTLVINSPQAWNPTVSMFANDKLSYKRGTLSPNVGSTTTPLVYYEFKAIAGHLVEAESMVALKDLMNKFGSENLALDQPKGSEPPAHGVDARSTTSSTPRSTESRGLMPSSLIRKQWLSSDLEIGLVGEKFDGTFEYEHFGADAAALKKTLAGTFGKRLASSQRPMFVEKNSSKFNTPERNGYNVLQRAASRGAAHDIGFVPPSPVTSQTAPKMGHHGDNGARYADVVLPGAAYTEKSGTYVNVEGRVQLTRTATSLPGVARGDWKIVRPASEFLGATLPYDSLAAVRERMVDISASVSIAAASLPTSLFKPPPAAAAAVMAETAQTARSLVCTGNVLRYSNRFATYSFREYAKRRSRDAFPEHQHEQDPKRSKALLERWRQGSENTAEANHVEQMLPDGQVGRGGGQEIGQQKGHRGGNIARLKDTDESRSSLTMTHRAKRLDVMRGL</sequence>
<dbReference type="Gene3D" id="3.40.50.740">
    <property type="match status" value="1"/>
</dbReference>
<dbReference type="InterPro" id="IPR050123">
    <property type="entry name" value="Prok_molybdopt-oxidoreductase"/>
</dbReference>
<feature type="domain" description="Complex 1 LYR protein" evidence="5">
    <location>
        <begin position="338"/>
        <end position="384"/>
    </location>
</feature>
<name>A0A5J5F1F3_9PEZI</name>
<dbReference type="PANTHER" id="PTHR43105:SF13">
    <property type="entry name" value="NADH-UBIQUINONE OXIDOREDUCTASE 75 KDA SUBUNIT, MITOCHONDRIAL"/>
    <property type="match status" value="1"/>
</dbReference>
<feature type="compositionally biased region" description="Low complexity" evidence="3">
    <location>
        <begin position="93"/>
        <end position="106"/>
    </location>
</feature>
<comment type="caution">
    <text evidence="6">The sequence shown here is derived from an EMBL/GenBank/DDBJ whole genome shotgun (WGS) entry which is preliminary data.</text>
</comment>
<feature type="domain" description="Molybdopterin oxidoreductase" evidence="4">
    <location>
        <begin position="47"/>
        <end position="169"/>
    </location>
</feature>
<evidence type="ECO:0000256" key="2">
    <source>
        <dbReference type="ARBA" id="ARBA00034078"/>
    </source>
</evidence>
<organism evidence="6 7">
    <name type="scientific">Sphaerosporella brunnea</name>
    <dbReference type="NCBI Taxonomy" id="1250544"/>
    <lineage>
        <taxon>Eukaryota</taxon>
        <taxon>Fungi</taxon>
        <taxon>Dikarya</taxon>
        <taxon>Ascomycota</taxon>
        <taxon>Pezizomycotina</taxon>
        <taxon>Pezizomycetes</taxon>
        <taxon>Pezizales</taxon>
        <taxon>Pyronemataceae</taxon>
        <taxon>Sphaerosporella</taxon>
    </lineage>
</organism>
<dbReference type="Pfam" id="PF05347">
    <property type="entry name" value="Complex1_LYR"/>
    <property type="match status" value="1"/>
</dbReference>
<dbReference type="InParanoid" id="A0A5J5F1F3"/>
<comment type="cofactor">
    <cofactor evidence="1">
        <name>[4Fe-4S] cluster</name>
        <dbReference type="ChEBI" id="CHEBI:49883"/>
    </cofactor>
</comment>
<evidence type="ECO:0000259" key="5">
    <source>
        <dbReference type="Pfam" id="PF05347"/>
    </source>
</evidence>
<feature type="domain" description="Molybdopterin oxidoreductase" evidence="4">
    <location>
        <begin position="216"/>
        <end position="271"/>
    </location>
</feature>
<keyword evidence="7" id="KW-1185">Reference proteome</keyword>
<dbReference type="OrthoDB" id="275715at2759"/>
<evidence type="ECO:0000313" key="7">
    <source>
        <dbReference type="Proteomes" id="UP000326924"/>
    </source>
</evidence>
<dbReference type="InterPro" id="IPR006656">
    <property type="entry name" value="Mopterin_OxRdtase"/>
</dbReference>
<proteinExistence type="predicted"/>
<gene>
    <name evidence="6" type="ORF">FN846DRAFT_917885</name>
</gene>